<name>A0A0F9H764_9ZZZZ</name>
<proteinExistence type="predicted"/>
<accession>A0A0F9H764</accession>
<sequence>VDFHITKLSERLDTLREILAIERKATQ</sequence>
<dbReference type="EMBL" id="LAZR01017830">
    <property type="protein sequence ID" value="KKL98796.1"/>
    <property type="molecule type" value="Genomic_DNA"/>
</dbReference>
<protein>
    <submittedName>
        <fullName evidence="1">Uncharacterized protein</fullName>
    </submittedName>
</protein>
<organism evidence="1">
    <name type="scientific">marine sediment metagenome</name>
    <dbReference type="NCBI Taxonomy" id="412755"/>
    <lineage>
        <taxon>unclassified sequences</taxon>
        <taxon>metagenomes</taxon>
        <taxon>ecological metagenomes</taxon>
    </lineage>
</organism>
<comment type="caution">
    <text evidence="1">The sequence shown here is derived from an EMBL/GenBank/DDBJ whole genome shotgun (WGS) entry which is preliminary data.</text>
</comment>
<feature type="non-terminal residue" evidence="1">
    <location>
        <position position="1"/>
    </location>
</feature>
<gene>
    <name evidence="1" type="ORF">LCGC14_1820920</name>
</gene>
<reference evidence="1" key="1">
    <citation type="journal article" date="2015" name="Nature">
        <title>Complex archaea that bridge the gap between prokaryotes and eukaryotes.</title>
        <authorList>
            <person name="Spang A."/>
            <person name="Saw J.H."/>
            <person name="Jorgensen S.L."/>
            <person name="Zaremba-Niedzwiedzka K."/>
            <person name="Martijn J."/>
            <person name="Lind A.E."/>
            <person name="van Eijk R."/>
            <person name="Schleper C."/>
            <person name="Guy L."/>
            <person name="Ettema T.J."/>
        </authorList>
    </citation>
    <scope>NUCLEOTIDE SEQUENCE</scope>
</reference>
<evidence type="ECO:0000313" key="1">
    <source>
        <dbReference type="EMBL" id="KKL98796.1"/>
    </source>
</evidence>
<dbReference type="AlphaFoldDB" id="A0A0F9H764"/>